<keyword evidence="3" id="KW-0456">Lyase</keyword>
<protein>
    <recommendedName>
        <fullName evidence="2">(5-formylfuran-3-yl)methyl phosphate synthase</fullName>
        <ecNumber evidence="2">4.2.3.153</ecNumber>
    </recommendedName>
    <alternativeName>
        <fullName evidence="5">4-(hydroxymethyl)-2-furancarboxaldehyde-phosphate synthase</fullName>
    </alternativeName>
</protein>
<comment type="caution">
    <text evidence="8">The sequence shown here is derived from an EMBL/GenBank/DDBJ whole genome shotgun (WGS) entry which is preliminary data.</text>
</comment>
<dbReference type="STRING" id="1293054.HSACCH_00541"/>
<proteinExistence type="predicted"/>
<keyword evidence="4" id="KW-0704">Schiff base</keyword>
<dbReference type="Proteomes" id="UP000012063">
    <property type="component" value="Unassembled WGS sequence"/>
</dbReference>
<evidence type="ECO:0000256" key="1">
    <source>
        <dbReference type="ARBA" id="ARBA00003810"/>
    </source>
</evidence>
<dbReference type="PIRSF" id="PIRSF015957">
    <property type="entry name" value="UCP015957"/>
    <property type="match status" value="1"/>
</dbReference>
<dbReference type="Pfam" id="PF04476">
    <property type="entry name" value="4HFCP_synth"/>
    <property type="match status" value="1"/>
</dbReference>
<dbReference type="EC" id="4.2.3.153" evidence="2"/>
<dbReference type="GO" id="GO:0016829">
    <property type="term" value="F:lyase activity"/>
    <property type="evidence" value="ECO:0007669"/>
    <property type="project" value="UniProtKB-KW"/>
</dbReference>
<evidence type="ECO:0000313" key="9">
    <source>
        <dbReference type="Proteomes" id="UP000012063"/>
    </source>
</evidence>
<evidence type="ECO:0000256" key="7">
    <source>
        <dbReference type="PIRSR" id="PIRSR015957-1"/>
    </source>
</evidence>
<gene>
    <name evidence="8" type="ORF">HSACCH_00541</name>
</gene>
<dbReference type="OrthoDB" id="2111523at2"/>
<organism evidence="8 9">
    <name type="scientific">Halanaerobium saccharolyticum subsp. saccharolyticum DSM 6643</name>
    <dbReference type="NCBI Taxonomy" id="1293054"/>
    <lineage>
        <taxon>Bacteria</taxon>
        <taxon>Bacillati</taxon>
        <taxon>Bacillota</taxon>
        <taxon>Clostridia</taxon>
        <taxon>Halanaerobiales</taxon>
        <taxon>Halanaerobiaceae</taxon>
        <taxon>Halanaerobium</taxon>
    </lineage>
</organism>
<reference evidence="9" key="1">
    <citation type="journal article" date="2013" name="Genome Announc.">
        <title>Genome Sequence of Halanaerobium saccharolyticum subsp. saccharolyticum Strain DSM 6643T, a Halophilic Hydrogen-Producing Bacterium.</title>
        <authorList>
            <person name="Kivisto A."/>
            <person name="Larjo A."/>
            <person name="Ciranna A."/>
            <person name="Santala V."/>
            <person name="Roos C."/>
            <person name="Karp M."/>
        </authorList>
    </citation>
    <scope>NUCLEOTIDE SEQUENCE [LARGE SCALE GENOMIC DNA]</scope>
    <source>
        <strain evidence="9">DSM 6643</strain>
    </source>
</reference>
<name>M5EBZ2_9FIRM</name>
<evidence type="ECO:0000256" key="4">
    <source>
        <dbReference type="ARBA" id="ARBA00023270"/>
    </source>
</evidence>
<dbReference type="AlphaFoldDB" id="M5EBZ2"/>
<feature type="active site" description="Schiff-base intermediate with substrate" evidence="7">
    <location>
        <position position="27"/>
    </location>
</feature>
<evidence type="ECO:0000256" key="3">
    <source>
        <dbReference type="ARBA" id="ARBA00023239"/>
    </source>
</evidence>
<dbReference type="InParanoid" id="M5EBZ2"/>
<comment type="function">
    <text evidence="1">Catalyzes the formation of 4-(hydroxymethyl)-2-furancarboxaldehyde phosphate (4-HFC-P) from two molecules of glyceraldehyde-3-P (GA-3-P).</text>
</comment>
<dbReference type="InterPro" id="IPR007565">
    <property type="entry name" value="4HFCP_synth"/>
</dbReference>
<sequence length="234" mass="25651">MKLLISIKNTEEASIVKDSKFDILDIKNPAEGSLGVNFPSVIKEIKEKSPNRIISAAGGDLPGLPGLTSQITFGLAHLKPDYIKLGFYNFNELKTAVKIINEAKKAIKLSAAPVKLIAAAYGDYKKTGSFNPFLLNDLAFNTELDGIMIDTIDKSGKNLFDFLNPGELKDFCLQAKKAEVFSALAGSLKFDHIDLLKEIKPDIIGFRGAVCKNNDRSSKINADLINKLYQKIQS</sequence>
<dbReference type="RefSeq" id="WP_005487660.1">
    <property type="nucleotide sequence ID" value="NZ_CAUI01000005.1"/>
</dbReference>
<comment type="catalytic activity">
    <reaction evidence="6">
        <text>2 D-glyceraldehyde 3-phosphate = 4-(hydroxymethyl)-2-furancarboxaldehyde phosphate + phosphate + 2 H2O</text>
        <dbReference type="Rhea" id="RHEA:43536"/>
        <dbReference type="ChEBI" id="CHEBI:15377"/>
        <dbReference type="ChEBI" id="CHEBI:43474"/>
        <dbReference type="ChEBI" id="CHEBI:59776"/>
        <dbReference type="ChEBI" id="CHEBI:83407"/>
        <dbReference type="EC" id="4.2.3.153"/>
    </reaction>
</comment>
<evidence type="ECO:0000313" key="8">
    <source>
        <dbReference type="EMBL" id="CCU78284.1"/>
    </source>
</evidence>
<evidence type="ECO:0000256" key="5">
    <source>
        <dbReference type="ARBA" id="ARBA00032523"/>
    </source>
</evidence>
<feature type="active site" description="Proton acceptor" evidence="7">
    <location>
        <position position="84"/>
    </location>
</feature>
<evidence type="ECO:0000256" key="2">
    <source>
        <dbReference type="ARBA" id="ARBA00012553"/>
    </source>
</evidence>
<evidence type="ECO:0000256" key="6">
    <source>
        <dbReference type="ARBA" id="ARBA00047628"/>
    </source>
</evidence>
<dbReference type="EMBL" id="CAUI01000005">
    <property type="protein sequence ID" value="CCU78284.1"/>
    <property type="molecule type" value="Genomic_DNA"/>
</dbReference>
<accession>M5EBZ2</accession>
<keyword evidence="9" id="KW-1185">Reference proteome</keyword>
<dbReference type="eggNOG" id="COG1891">
    <property type="taxonomic scope" value="Bacteria"/>
</dbReference>